<evidence type="ECO:0000256" key="1">
    <source>
        <dbReference type="SAM" id="MobiDB-lite"/>
    </source>
</evidence>
<dbReference type="AlphaFoldDB" id="A0AA40I6D7"/>
<organism evidence="2 3">
    <name type="scientific">Cnephaeus nilssonii</name>
    <name type="common">Northern bat</name>
    <name type="synonym">Eptesicus nilssonii</name>
    <dbReference type="NCBI Taxonomy" id="3371016"/>
    <lineage>
        <taxon>Eukaryota</taxon>
        <taxon>Metazoa</taxon>
        <taxon>Chordata</taxon>
        <taxon>Craniata</taxon>
        <taxon>Vertebrata</taxon>
        <taxon>Euteleostomi</taxon>
        <taxon>Mammalia</taxon>
        <taxon>Eutheria</taxon>
        <taxon>Laurasiatheria</taxon>
        <taxon>Chiroptera</taxon>
        <taxon>Yangochiroptera</taxon>
        <taxon>Vespertilionidae</taxon>
        <taxon>Cnephaeus</taxon>
    </lineage>
</organism>
<name>A0AA40I6D7_CNENI</name>
<reference evidence="2" key="1">
    <citation type="submission" date="2023-06" db="EMBL/GenBank/DDBJ databases">
        <title>Reference genome for the Northern bat (Eptesicus nilssonii), a most northern bat species.</title>
        <authorList>
            <person name="Laine V.N."/>
            <person name="Pulliainen A.T."/>
            <person name="Lilley T.M."/>
        </authorList>
    </citation>
    <scope>NUCLEOTIDE SEQUENCE</scope>
    <source>
        <strain evidence="2">BLF_Eptnil</strain>
        <tissue evidence="2">Kidney</tissue>
    </source>
</reference>
<comment type="caution">
    <text evidence="2">The sequence shown here is derived from an EMBL/GenBank/DDBJ whole genome shotgun (WGS) entry which is preliminary data.</text>
</comment>
<keyword evidence="3" id="KW-1185">Reference proteome</keyword>
<proteinExistence type="predicted"/>
<accession>A0AA40I6D7</accession>
<evidence type="ECO:0000313" key="3">
    <source>
        <dbReference type="Proteomes" id="UP001177744"/>
    </source>
</evidence>
<feature type="non-terminal residue" evidence="2">
    <location>
        <position position="77"/>
    </location>
</feature>
<dbReference type="EMBL" id="JAULJE010000005">
    <property type="protein sequence ID" value="KAK1343317.1"/>
    <property type="molecule type" value="Genomic_DNA"/>
</dbReference>
<gene>
    <name evidence="2" type="ORF">QTO34_016096</name>
</gene>
<sequence length="77" mass="8498">MTTAWTPLCQVATPYVTRDSCLTTEPPRRSCTPARGLLPLCGRPRDHRGGAQAWSSHTVRTRSRQQPESGPQPLLIS</sequence>
<feature type="compositionally biased region" description="Polar residues" evidence="1">
    <location>
        <begin position="53"/>
        <end position="69"/>
    </location>
</feature>
<evidence type="ECO:0000313" key="2">
    <source>
        <dbReference type="EMBL" id="KAK1343317.1"/>
    </source>
</evidence>
<feature type="region of interest" description="Disordered" evidence="1">
    <location>
        <begin position="22"/>
        <end position="77"/>
    </location>
</feature>
<protein>
    <submittedName>
        <fullName evidence="2">Uncharacterized protein</fullName>
    </submittedName>
</protein>
<dbReference type="Proteomes" id="UP001177744">
    <property type="component" value="Unassembled WGS sequence"/>
</dbReference>